<reference evidence="2" key="1">
    <citation type="submission" date="2019-08" db="EMBL/GenBank/DDBJ databases">
        <authorList>
            <person name="Kucharzyk K."/>
            <person name="Murdoch R.W."/>
            <person name="Higgins S."/>
            <person name="Loffler F."/>
        </authorList>
    </citation>
    <scope>NUCLEOTIDE SEQUENCE</scope>
</reference>
<dbReference type="EMBL" id="VSSQ01065734">
    <property type="protein sequence ID" value="MPN18409.1"/>
    <property type="molecule type" value="Genomic_DNA"/>
</dbReference>
<sequence>MYDIFMDQTDLLFLIVLGSTLLFGIIVFVLSCIYYVKKGHVIIVEKMEKYFGTFGHGFHWFVPFVYHRVGYYAIVPIKRTIRLVNGRKALIEYQITDPLKFHYIHTTVEHFINNLSLEKQEINLDLIKANFSAIGITFISIKPID</sequence>
<proteinExistence type="predicted"/>
<protein>
    <recommendedName>
        <fullName evidence="3">Band 7 domain-containing protein</fullName>
    </recommendedName>
</protein>
<comment type="caution">
    <text evidence="2">The sequence shown here is derived from an EMBL/GenBank/DDBJ whole genome shotgun (WGS) entry which is preliminary data.</text>
</comment>
<name>A0A645FXQ5_9ZZZZ</name>
<gene>
    <name evidence="2" type="ORF">SDC9_165769</name>
</gene>
<evidence type="ECO:0000313" key="2">
    <source>
        <dbReference type="EMBL" id="MPN18409.1"/>
    </source>
</evidence>
<keyword evidence="1" id="KW-1133">Transmembrane helix</keyword>
<organism evidence="2">
    <name type="scientific">bioreactor metagenome</name>
    <dbReference type="NCBI Taxonomy" id="1076179"/>
    <lineage>
        <taxon>unclassified sequences</taxon>
        <taxon>metagenomes</taxon>
        <taxon>ecological metagenomes</taxon>
    </lineage>
</organism>
<accession>A0A645FXQ5</accession>
<keyword evidence="1" id="KW-0812">Transmembrane</keyword>
<dbReference type="AlphaFoldDB" id="A0A645FXQ5"/>
<feature type="transmembrane region" description="Helical" evidence="1">
    <location>
        <begin position="12"/>
        <end position="36"/>
    </location>
</feature>
<evidence type="ECO:0000256" key="1">
    <source>
        <dbReference type="SAM" id="Phobius"/>
    </source>
</evidence>
<keyword evidence="1" id="KW-0472">Membrane</keyword>
<evidence type="ECO:0008006" key="3">
    <source>
        <dbReference type="Google" id="ProtNLM"/>
    </source>
</evidence>